<dbReference type="AlphaFoldDB" id="A0A517YQD7"/>
<keyword evidence="2" id="KW-1185">Reference proteome</keyword>
<evidence type="ECO:0000313" key="1">
    <source>
        <dbReference type="EMBL" id="QDU32436.1"/>
    </source>
</evidence>
<organism evidence="1 2">
    <name type="scientific">Poriferisphaera corsica</name>
    <dbReference type="NCBI Taxonomy" id="2528020"/>
    <lineage>
        <taxon>Bacteria</taxon>
        <taxon>Pseudomonadati</taxon>
        <taxon>Planctomycetota</taxon>
        <taxon>Phycisphaerae</taxon>
        <taxon>Phycisphaerales</taxon>
        <taxon>Phycisphaeraceae</taxon>
        <taxon>Poriferisphaera</taxon>
    </lineage>
</organism>
<sequence>MIHRDFRLYLYMETNWKSVHIKNKQMRVIGYIPFFCEIDRRQYTNVVIRNRVRYK</sequence>
<dbReference type="KEGG" id="pcor:KS4_04680"/>
<dbReference type="Proteomes" id="UP000317369">
    <property type="component" value="Chromosome"/>
</dbReference>
<proteinExistence type="predicted"/>
<name>A0A517YQD7_9BACT</name>
<reference evidence="1 2" key="1">
    <citation type="submission" date="2019-02" db="EMBL/GenBank/DDBJ databases">
        <title>Deep-cultivation of Planctomycetes and their phenomic and genomic characterization uncovers novel biology.</title>
        <authorList>
            <person name="Wiegand S."/>
            <person name="Jogler M."/>
            <person name="Boedeker C."/>
            <person name="Pinto D."/>
            <person name="Vollmers J."/>
            <person name="Rivas-Marin E."/>
            <person name="Kohn T."/>
            <person name="Peeters S.H."/>
            <person name="Heuer A."/>
            <person name="Rast P."/>
            <person name="Oberbeckmann S."/>
            <person name="Bunk B."/>
            <person name="Jeske O."/>
            <person name="Meyerdierks A."/>
            <person name="Storesund J.E."/>
            <person name="Kallscheuer N."/>
            <person name="Luecker S."/>
            <person name="Lage O.M."/>
            <person name="Pohl T."/>
            <person name="Merkel B.J."/>
            <person name="Hornburger P."/>
            <person name="Mueller R.-W."/>
            <person name="Bruemmer F."/>
            <person name="Labrenz M."/>
            <person name="Spormann A.M."/>
            <person name="Op den Camp H."/>
            <person name="Overmann J."/>
            <person name="Amann R."/>
            <person name="Jetten M.S.M."/>
            <person name="Mascher T."/>
            <person name="Medema M.H."/>
            <person name="Devos D.P."/>
            <person name="Kaster A.-K."/>
            <person name="Ovreas L."/>
            <person name="Rohde M."/>
            <person name="Galperin M.Y."/>
            <person name="Jogler C."/>
        </authorList>
    </citation>
    <scope>NUCLEOTIDE SEQUENCE [LARGE SCALE GENOMIC DNA]</scope>
    <source>
        <strain evidence="1 2">KS4</strain>
    </source>
</reference>
<accession>A0A517YQD7</accession>
<gene>
    <name evidence="1" type="ORF">KS4_04680</name>
</gene>
<dbReference type="EMBL" id="CP036425">
    <property type="protein sequence ID" value="QDU32436.1"/>
    <property type="molecule type" value="Genomic_DNA"/>
</dbReference>
<evidence type="ECO:0000313" key="2">
    <source>
        <dbReference type="Proteomes" id="UP000317369"/>
    </source>
</evidence>
<protein>
    <submittedName>
        <fullName evidence="1">Uncharacterized protein</fullName>
    </submittedName>
</protein>